<proteinExistence type="predicted"/>
<dbReference type="EMBL" id="CCND01000011">
    <property type="protein sequence ID" value="CDX54497.1"/>
    <property type="molecule type" value="Genomic_DNA"/>
</dbReference>
<evidence type="ECO:0000313" key="2">
    <source>
        <dbReference type="Proteomes" id="UP000182888"/>
    </source>
</evidence>
<protein>
    <submittedName>
        <fullName evidence="1">Uncharacterized protein</fullName>
    </submittedName>
</protein>
<accession>A0A0K2VVJ9</accession>
<dbReference type="AlphaFoldDB" id="A0A0K2VVJ9"/>
<organism evidence="1 2">
    <name type="scientific">Mesorhizobium plurifarium</name>
    <dbReference type="NCBI Taxonomy" id="69974"/>
    <lineage>
        <taxon>Bacteria</taxon>
        <taxon>Pseudomonadati</taxon>
        <taxon>Pseudomonadota</taxon>
        <taxon>Alphaproteobacteria</taxon>
        <taxon>Hyphomicrobiales</taxon>
        <taxon>Phyllobacteriaceae</taxon>
        <taxon>Mesorhizobium</taxon>
    </lineage>
</organism>
<reference evidence="2" key="1">
    <citation type="submission" date="2014-08" db="EMBL/GenBank/DDBJ databases">
        <authorList>
            <person name="Edwards T."/>
        </authorList>
    </citation>
    <scope>NUCLEOTIDE SEQUENCE [LARGE SCALE GENOMIC DNA]</scope>
</reference>
<sequence>MPDDTEDIANRIDQQLSEMNGLLTALIFISENVEDEQIELLRHVSLTLCHTALDKIAVANRDVTRLLRMAA</sequence>
<gene>
    <name evidence="1" type="ORF">MPL1032_190121</name>
</gene>
<dbReference type="Proteomes" id="UP000182888">
    <property type="component" value="Unassembled WGS sequence"/>
</dbReference>
<evidence type="ECO:0000313" key="1">
    <source>
        <dbReference type="EMBL" id="CDX54497.1"/>
    </source>
</evidence>
<name>A0A0K2VVJ9_MESPL</name>